<keyword evidence="2" id="KW-1185">Reference proteome</keyword>
<dbReference type="OrthoDB" id="30289at2759"/>
<protein>
    <submittedName>
        <fullName evidence="1">Uncharacterized protein</fullName>
    </submittedName>
</protein>
<dbReference type="EMBL" id="LWCA01002503">
    <property type="protein sequence ID" value="OAF63824.1"/>
    <property type="molecule type" value="Genomic_DNA"/>
</dbReference>
<reference evidence="1 2" key="1">
    <citation type="submission" date="2016-04" db="EMBL/GenBank/DDBJ databases">
        <title>The genome of Intoshia linei affirms orthonectids as highly simplified spiralians.</title>
        <authorList>
            <person name="Mikhailov K.V."/>
            <person name="Slusarev G.S."/>
            <person name="Nikitin M.A."/>
            <person name="Logacheva M.D."/>
            <person name="Penin A."/>
            <person name="Aleoshin V."/>
            <person name="Panchin Y.V."/>
        </authorList>
    </citation>
    <scope>NUCLEOTIDE SEQUENCE [LARGE SCALE GENOMIC DNA]</scope>
    <source>
        <strain evidence="1">Intl2013</strain>
        <tissue evidence="1">Whole animal</tissue>
    </source>
</reference>
<evidence type="ECO:0000313" key="1">
    <source>
        <dbReference type="EMBL" id="OAF63824.1"/>
    </source>
</evidence>
<dbReference type="Proteomes" id="UP000078046">
    <property type="component" value="Unassembled WGS sequence"/>
</dbReference>
<name>A0A177ARE2_9BILA</name>
<proteinExistence type="predicted"/>
<comment type="caution">
    <text evidence="1">The sequence shown here is derived from an EMBL/GenBank/DDBJ whole genome shotgun (WGS) entry which is preliminary data.</text>
</comment>
<gene>
    <name evidence="1" type="ORF">A3Q56_08468</name>
</gene>
<sequence length="52" mass="6112">MSLESRLNNSTKSNERLNYSLIDKPTYYRHGDSVQGTRMFICPGKYVLIWDI</sequence>
<dbReference type="AlphaFoldDB" id="A0A177ARE2"/>
<accession>A0A177ARE2</accession>
<evidence type="ECO:0000313" key="2">
    <source>
        <dbReference type="Proteomes" id="UP000078046"/>
    </source>
</evidence>
<organism evidence="1 2">
    <name type="scientific">Intoshia linei</name>
    <dbReference type="NCBI Taxonomy" id="1819745"/>
    <lineage>
        <taxon>Eukaryota</taxon>
        <taxon>Metazoa</taxon>
        <taxon>Spiralia</taxon>
        <taxon>Lophotrochozoa</taxon>
        <taxon>Mesozoa</taxon>
        <taxon>Orthonectida</taxon>
        <taxon>Rhopaluridae</taxon>
        <taxon>Intoshia</taxon>
    </lineage>
</organism>